<keyword evidence="2" id="KW-1185">Reference proteome</keyword>
<gene>
    <name evidence="1" type="ORF">ABIC98_004020</name>
</gene>
<name>A0ACC6TKV4_9MICC</name>
<dbReference type="Proteomes" id="UP001549207">
    <property type="component" value="Unassembled WGS sequence"/>
</dbReference>
<keyword evidence="1" id="KW-0456">Lyase</keyword>
<proteinExistence type="predicted"/>
<sequence length="248" mass="27318">MSEYGDQINVTLDDDVLTIEIDKMDASSHIGLPMALRDAHQSEAKFVVITGKDRKFLSPESYDHEWIKTINSYGYVEQILRESEDTLRHSISLDKPTIAKVWAPGAHQLGASIALACDFIIAADDATFSDPHLSGFGLPPGDGGFVLWPNRVGMTRAKEFLMLDRVATAQEAVEIGLINKAVPADELDAEVDKLLAKLRSFDYSSLRLTKHVLNNYAKQDMLTVGHPGIAWETMRFVGKISEGKSGGE</sequence>
<accession>A0ACC6TKV4</accession>
<protein>
    <submittedName>
        <fullName evidence="1">Enoyl-CoA hydratase</fullName>
        <ecNumber evidence="1">4.2.1.17</ecNumber>
    </submittedName>
</protein>
<reference evidence="1" key="1">
    <citation type="submission" date="2024-06" db="EMBL/GenBank/DDBJ databases">
        <title>Genomic Encyclopedia of Type Strains, Phase IV (KMG-IV): sequencing the most valuable type-strain genomes for metagenomic binning, comparative biology and taxonomic classification.</title>
        <authorList>
            <person name="Goeker M."/>
        </authorList>
    </citation>
    <scope>NUCLEOTIDE SEQUENCE</scope>
    <source>
        <strain evidence="1">SJCon</strain>
    </source>
</reference>
<evidence type="ECO:0000313" key="2">
    <source>
        <dbReference type="Proteomes" id="UP001549207"/>
    </source>
</evidence>
<comment type="caution">
    <text evidence="1">The sequence shown here is derived from an EMBL/GenBank/DDBJ whole genome shotgun (WGS) entry which is preliminary data.</text>
</comment>
<dbReference type="EMBL" id="JBEPNJ010000028">
    <property type="protein sequence ID" value="MET3774344.1"/>
    <property type="molecule type" value="Genomic_DNA"/>
</dbReference>
<evidence type="ECO:0000313" key="1">
    <source>
        <dbReference type="EMBL" id="MET3774344.1"/>
    </source>
</evidence>
<organism evidence="1 2">
    <name type="scientific">Arthrobacter nitrophenolicus</name>
    <dbReference type="NCBI Taxonomy" id="683150"/>
    <lineage>
        <taxon>Bacteria</taxon>
        <taxon>Bacillati</taxon>
        <taxon>Actinomycetota</taxon>
        <taxon>Actinomycetes</taxon>
        <taxon>Micrococcales</taxon>
        <taxon>Micrococcaceae</taxon>
        <taxon>Arthrobacter</taxon>
    </lineage>
</organism>
<dbReference type="EC" id="4.2.1.17" evidence="1"/>